<reference evidence="13 14" key="1">
    <citation type="submission" date="2022-01" db="EMBL/GenBank/DDBJ databases">
        <title>Novel bile acid biosynthetic pathways are enriched in the microbiome of centenarians.</title>
        <authorList>
            <person name="Sato Y."/>
            <person name="Atarashi K."/>
            <person name="Plichta R.D."/>
            <person name="Arai Y."/>
            <person name="Sasajima S."/>
            <person name="Kearney M.S."/>
            <person name="Suda W."/>
            <person name="Takeshita K."/>
            <person name="Sasaki T."/>
            <person name="Okamoto S."/>
            <person name="Skelly N.A."/>
            <person name="Okamura Y."/>
            <person name="Vlamakis H."/>
            <person name="Li Y."/>
            <person name="Tanoue T."/>
            <person name="Takei H."/>
            <person name="Nittono H."/>
            <person name="Narushima S."/>
            <person name="Irie J."/>
            <person name="Itoh H."/>
            <person name="Moriya K."/>
            <person name="Sugiura Y."/>
            <person name="Suematsu M."/>
            <person name="Moritoki N."/>
            <person name="Shibata S."/>
            <person name="Littman R.D."/>
            <person name="Fischbach A.M."/>
            <person name="Uwamino Y."/>
            <person name="Inoue T."/>
            <person name="Honda A."/>
            <person name="Hattori M."/>
            <person name="Murai T."/>
            <person name="Xavier J.R."/>
            <person name="Hirose N."/>
            <person name="Honda K."/>
        </authorList>
    </citation>
    <scope>NUCLEOTIDE SEQUENCE [LARGE SCALE GENOMIC DNA]</scope>
    <source>
        <strain evidence="13 14">CE91-St30</strain>
    </source>
</reference>
<keyword evidence="9" id="KW-0812">Transmembrane</keyword>
<accession>A0ABN6MDM8</accession>
<dbReference type="CDD" id="cd17546">
    <property type="entry name" value="REC_hyHK_CKI1_RcsC-like"/>
    <property type="match status" value="1"/>
</dbReference>
<name>A0ABN6MDM8_9ACTN</name>
<dbReference type="Proteomes" id="UP001320544">
    <property type="component" value="Chromosome"/>
</dbReference>
<dbReference type="InterPro" id="IPR036890">
    <property type="entry name" value="HATPase_C_sf"/>
</dbReference>
<dbReference type="SUPFAM" id="SSF55874">
    <property type="entry name" value="ATPase domain of HSP90 chaperone/DNA topoisomerase II/histidine kinase"/>
    <property type="match status" value="1"/>
</dbReference>
<dbReference type="InterPro" id="IPR003661">
    <property type="entry name" value="HisK_dim/P_dom"/>
</dbReference>
<evidence type="ECO:0000256" key="5">
    <source>
        <dbReference type="ARBA" id="ARBA00022777"/>
    </source>
</evidence>
<dbReference type="PANTHER" id="PTHR45339:SF1">
    <property type="entry name" value="HYBRID SIGNAL TRANSDUCTION HISTIDINE KINASE J"/>
    <property type="match status" value="1"/>
</dbReference>
<keyword evidence="10" id="KW-0732">Signal</keyword>
<dbReference type="Gene3D" id="3.30.565.10">
    <property type="entry name" value="Histidine kinase-like ATPase, C-terminal domain"/>
    <property type="match status" value="1"/>
</dbReference>
<gene>
    <name evidence="13" type="ORF">CE91St30_14400</name>
</gene>
<dbReference type="EMBL" id="AP025564">
    <property type="protein sequence ID" value="BDE96107.1"/>
    <property type="molecule type" value="Genomic_DNA"/>
</dbReference>
<sequence length="970" mass="105337">MRRLAAVALAAILAVAALPCSAFAAGEAAISDASAYGSRSSSSDAASGADTTRDSSARADLPDVDMHADSGRTLKVAFPQARGISETDQNGIHTGSFYDWLVEISKYTGWNYEFVTGDIEELLPGMLAGEYDLMGGMFYREELAEDIIYPDYIMGSNYSVLLYKKTNTDIKSFDLNTLNGKSVGVLGKASDKIDRLTNFLEFNSIECGIRYYDDEESYLRCLDNGEADIMLSSDIEMRDDCDVAARFKAEPCYIVAAGDEPEIASELNQAMTNIYSADPSFADELYDKYFSDVHVNSISFTEEDRAFVEQAPTIRVAVVGDLYPVYYERNGAYRGIVKGVFDLIGERTGLAFEYVKAENYQAALDMVLAGEADVMGGFMDDEYYANDMGLALTKTYTTLDVVVLRNKSSEYPSDGLVLALPQGRDKPAGIKAARVEYYPSYELCLEALNKGKVDLTCLPASYAEGLYTDHYYANITPVAVDHIESNFSIAFPQPVDSELYSVVNKAVNSFSAEEVETVLSKNVISLTNRQVSIQSVLYDNPVATLAAALVVLLLIVGVILLIARSKIRTRILALKLEKAEETGRAKSDFLSRMSHEIRTPMNAIIGLSTIASQSGEATPGIKSSLEKINTSAQFLLALVNDILDMSKIDNNKMQLECAPFAVRALAEQMQSMVGIQAEEKGLAMVTECVAEDGCVVGDHIRLQQVLANLLSNAFKFTDPGGTVTLSIREVARDSKTARIRFGVRDTGIGIAPEDVERVFESFEQAAENRTNVQGTGLGLAISSNLVRMMGGTLKVDSAVGKGSEFYFSIELPISDECATSAGEEDDYASVSLEGSKLLLAEDNDLNAEIAIALLEMEGIEVERAADGREAVDLFEASGIGGFDFVLMDVKMPVMDGLSAARAIRGLERADAKTIPIIAITANTFQEDRDSAKEAGMDGFVPKPFDAEQLYDVLREFKGRAGGGESRTALV</sequence>
<dbReference type="CDD" id="cd00082">
    <property type="entry name" value="HisKA"/>
    <property type="match status" value="1"/>
</dbReference>
<dbReference type="Pfam" id="PF02518">
    <property type="entry name" value="HATPase_c"/>
    <property type="match status" value="1"/>
</dbReference>
<keyword evidence="5" id="KW-0808">Transferase</keyword>
<evidence type="ECO:0000313" key="13">
    <source>
        <dbReference type="EMBL" id="BDE96107.1"/>
    </source>
</evidence>
<feature type="signal peptide" evidence="10">
    <location>
        <begin position="1"/>
        <end position="24"/>
    </location>
</feature>
<dbReference type="CDD" id="cd16922">
    <property type="entry name" value="HATPase_EvgS-ArcB-TorS-like"/>
    <property type="match status" value="1"/>
</dbReference>
<dbReference type="Gene3D" id="3.40.190.10">
    <property type="entry name" value="Periplasmic binding protein-like II"/>
    <property type="match status" value="4"/>
</dbReference>
<feature type="modified residue" description="4-aspartylphosphate" evidence="7">
    <location>
        <position position="888"/>
    </location>
</feature>
<evidence type="ECO:0000256" key="7">
    <source>
        <dbReference type="PROSITE-ProRule" id="PRU00169"/>
    </source>
</evidence>
<dbReference type="Gene3D" id="3.40.50.2300">
    <property type="match status" value="1"/>
</dbReference>
<feature type="chain" id="PRO_5046493427" description="histidine kinase" evidence="10">
    <location>
        <begin position="25"/>
        <end position="970"/>
    </location>
</feature>
<dbReference type="SUPFAM" id="SSF52172">
    <property type="entry name" value="CheY-like"/>
    <property type="match status" value="1"/>
</dbReference>
<evidence type="ECO:0000313" key="14">
    <source>
        <dbReference type="Proteomes" id="UP001320544"/>
    </source>
</evidence>
<dbReference type="SUPFAM" id="SSF53850">
    <property type="entry name" value="Periplasmic binding protein-like II"/>
    <property type="match status" value="2"/>
</dbReference>
<feature type="compositionally biased region" description="Low complexity" evidence="8">
    <location>
        <begin position="36"/>
        <end position="50"/>
    </location>
</feature>
<keyword evidence="9" id="KW-1133">Transmembrane helix</keyword>
<dbReference type="PROSITE" id="PS50110">
    <property type="entry name" value="RESPONSE_REGULATORY"/>
    <property type="match status" value="1"/>
</dbReference>
<dbReference type="InterPro" id="IPR005467">
    <property type="entry name" value="His_kinase_dom"/>
</dbReference>
<dbReference type="PANTHER" id="PTHR45339">
    <property type="entry name" value="HYBRID SIGNAL TRANSDUCTION HISTIDINE KINASE J"/>
    <property type="match status" value="1"/>
</dbReference>
<evidence type="ECO:0000256" key="2">
    <source>
        <dbReference type="ARBA" id="ARBA00004236"/>
    </source>
</evidence>
<keyword evidence="14" id="KW-1185">Reference proteome</keyword>
<dbReference type="SMART" id="SM00448">
    <property type="entry name" value="REC"/>
    <property type="match status" value="1"/>
</dbReference>
<feature type="domain" description="Response regulatory" evidence="12">
    <location>
        <begin position="836"/>
        <end position="957"/>
    </location>
</feature>
<dbReference type="SUPFAM" id="SSF47384">
    <property type="entry name" value="Homodimeric domain of signal transducing histidine kinase"/>
    <property type="match status" value="1"/>
</dbReference>
<dbReference type="SMART" id="SM00062">
    <property type="entry name" value="PBPb"/>
    <property type="match status" value="2"/>
</dbReference>
<keyword evidence="5" id="KW-0418">Kinase</keyword>
<evidence type="ECO:0000256" key="8">
    <source>
        <dbReference type="SAM" id="MobiDB-lite"/>
    </source>
</evidence>
<dbReference type="Pfam" id="PF00512">
    <property type="entry name" value="HisKA"/>
    <property type="match status" value="1"/>
</dbReference>
<feature type="domain" description="Histidine kinase" evidence="11">
    <location>
        <begin position="592"/>
        <end position="815"/>
    </location>
</feature>
<dbReference type="Pfam" id="PF00072">
    <property type="entry name" value="Response_reg"/>
    <property type="match status" value="1"/>
</dbReference>
<evidence type="ECO:0000256" key="3">
    <source>
        <dbReference type="ARBA" id="ARBA00012438"/>
    </source>
</evidence>
<feature type="region of interest" description="Disordered" evidence="8">
    <location>
        <begin position="36"/>
        <end position="65"/>
    </location>
</feature>
<dbReference type="Pfam" id="PF00497">
    <property type="entry name" value="SBP_bac_3"/>
    <property type="match status" value="2"/>
</dbReference>
<comment type="catalytic activity">
    <reaction evidence="1">
        <text>ATP + protein L-histidine = ADP + protein N-phospho-L-histidine.</text>
        <dbReference type="EC" id="2.7.13.3"/>
    </reaction>
</comment>
<keyword evidence="6" id="KW-0902">Two-component regulatory system</keyword>
<evidence type="ECO:0000256" key="10">
    <source>
        <dbReference type="SAM" id="SignalP"/>
    </source>
</evidence>
<feature type="transmembrane region" description="Helical" evidence="9">
    <location>
        <begin position="542"/>
        <end position="563"/>
    </location>
</feature>
<dbReference type="PRINTS" id="PR00344">
    <property type="entry name" value="BCTRLSENSOR"/>
</dbReference>
<evidence type="ECO:0000256" key="6">
    <source>
        <dbReference type="ARBA" id="ARBA00023012"/>
    </source>
</evidence>
<dbReference type="InterPro" id="IPR003594">
    <property type="entry name" value="HATPase_dom"/>
</dbReference>
<evidence type="ECO:0000259" key="12">
    <source>
        <dbReference type="PROSITE" id="PS50110"/>
    </source>
</evidence>
<dbReference type="PROSITE" id="PS50109">
    <property type="entry name" value="HIS_KIN"/>
    <property type="match status" value="1"/>
</dbReference>
<organism evidence="13 14">
    <name type="scientific">Raoultibacter timonensis</name>
    <dbReference type="NCBI Taxonomy" id="1907662"/>
    <lineage>
        <taxon>Bacteria</taxon>
        <taxon>Bacillati</taxon>
        <taxon>Actinomycetota</taxon>
        <taxon>Coriobacteriia</taxon>
        <taxon>Eggerthellales</taxon>
        <taxon>Eggerthellaceae</taxon>
        <taxon>Raoultibacter</taxon>
    </lineage>
</organism>
<dbReference type="SMART" id="SM00387">
    <property type="entry name" value="HATPase_c"/>
    <property type="match status" value="1"/>
</dbReference>
<dbReference type="InterPro" id="IPR011006">
    <property type="entry name" value="CheY-like_superfamily"/>
</dbReference>
<dbReference type="Gene3D" id="1.10.287.130">
    <property type="match status" value="1"/>
</dbReference>
<proteinExistence type="predicted"/>
<dbReference type="SMART" id="SM00388">
    <property type="entry name" value="HisKA"/>
    <property type="match status" value="1"/>
</dbReference>
<evidence type="ECO:0000256" key="9">
    <source>
        <dbReference type="SAM" id="Phobius"/>
    </source>
</evidence>
<feature type="compositionally biased region" description="Basic and acidic residues" evidence="8">
    <location>
        <begin position="51"/>
        <end position="65"/>
    </location>
</feature>
<evidence type="ECO:0000256" key="1">
    <source>
        <dbReference type="ARBA" id="ARBA00000085"/>
    </source>
</evidence>
<dbReference type="EC" id="2.7.13.3" evidence="3"/>
<keyword evidence="9" id="KW-0472">Membrane</keyword>
<protein>
    <recommendedName>
        <fullName evidence="3">histidine kinase</fullName>
        <ecNumber evidence="3">2.7.13.3</ecNumber>
    </recommendedName>
</protein>
<dbReference type="InterPro" id="IPR036097">
    <property type="entry name" value="HisK_dim/P_sf"/>
</dbReference>
<dbReference type="InterPro" id="IPR001789">
    <property type="entry name" value="Sig_transdc_resp-reg_receiver"/>
</dbReference>
<dbReference type="RefSeq" id="WP_244412383.1">
    <property type="nucleotide sequence ID" value="NZ_AP025564.1"/>
</dbReference>
<evidence type="ECO:0000256" key="4">
    <source>
        <dbReference type="ARBA" id="ARBA00022553"/>
    </source>
</evidence>
<dbReference type="InterPro" id="IPR004358">
    <property type="entry name" value="Sig_transdc_His_kin-like_C"/>
</dbReference>
<dbReference type="InterPro" id="IPR001638">
    <property type="entry name" value="Solute-binding_3/MltF_N"/>
</dbReference>
<keyword evidence="4 7" id="KW-0597">Phosphoprotein</keyword>
<comment type="subcellular location">
    <subcellularLocation>
        <location evidence="2">Cell membrane</location>
    </subcellularLocation>
</comment>
<evidence type="ECO:0000259" key="11">
    <source>
        <dbReference type="PROSITE" id="PS50109"/>
    </source>
</evidence>